<protein>
    <submittedName>
        <fullName evidence="1">DUF2188 domain-containing protein</fullName>
    </submittedName>
</protein>
<dbReference type="InterPro" id="IPR018691">
    <property type="entry name" value="DUF2188"/>
</dbReference>
<dbReference type="EMBL" id="JACRAF010000039">
    <property type="protein sequence ID" value="MBI4922899.1"/>
    <property type="molecule type" value="Genomic_DNA"/>
</dbReference>
<reference evidence="1" key="1">
    <citation type="submission" date="2020-07" db="EMBL/GenBank/DDBJ databases">
        <title>Huge and variable diversity of episymbiotic CPR bacteria and DPANN archaea in groundwater ecosystems.</title>
        <authorList>
            <person name="He C.Y."/>
            <person name="Keren R."/>
            <person name="Whittaker M."/>
            <person name="Farag I.F."/>
            <person name="Doudna J."/>
            <person name="Cate J.H.D."/>
            <person name="Banfield J.F."/>
        </authorList>
    </citation>
    <scope>NUCLEOTIDE SEQUENCE</scope>
    <source>
        <strain evidence="1">NC_groundwater_1586_Pr3_B-0.1um_66_15</strain>
    </source>
</reference>
<sequence length="73" mass="8028">MSSKSQHVIPGGGKWRVVRSGATRASGTFETQEEAIARARELARSEHSELYVHGSDGRIRERSSYARTVGVKV</sequence>
<accession>A0A933L278</accession>
<organism evidence="1 2">
    <name type="scientific">Devosia nanyangense</name>
    <dbReference type="NCBI Taxonomy" id="1228055"/>
    <lineage>
        <taxon>Bacteria</taxon>
        <taxon>Pseudomonadati</taxon>
        <taxon>Pseudomonadota</taxon>
        <taxon>Alphaproteobacteria</taxon>
        <taxon>Hyphomicrobiales</taxon>
        <taxon>Devosiaceae</taxon>
        <taxon>Devosia</taxon>
    </lineage>
</organism>
<comment type="caution">
    <text evidence="1">The sequence shown here is derived from an EMBL/GenBank/DDBJ whole genome shotgun (WGS) entry which is preliminary data.</text>
</comment>
<evidence type="ECO:0000313" key="2">
    <source>
        <dbReference type="Proteomes" id="UP000782610"/>
    </source>
</evidence>
<proteinExistence type="predicted"/>
<dbReference type="AlphaFoldDB" id="A0A933L278"/>
<name>A0A933L278_9HYPH</name>
<dbReference type="Pfam" id="PF09954">
    <property type="entry name" value="DUF2188"/>
    <property type="match status" value="1"/>
</dbReference>
<dbReference type="Proteomes" id="UP000782610">
    <property type="component" value="Unassembled WGS sequence"/>
</dbReference>
<evidence type="ECO:0000313" key="1">
    <source>
        <dbReference type="EMBL" id="MBI4922899.1"/>
    </source>
</evidence>
<gene>
    <name evidence="1" type="ORF">HY834_14220</name>
</gene>